<dbReference type="InterPro" id="IPR027372">
    <property type="entry name" value="Phytase-like_dom"/>
</dbReference>
<feature type="domain" description="Phytase-like" evidence="2">
    <location>
        <begin position="253"/>
        <end position="533"/>
    </location>
</feature>
<keyword evidence="4" id="KW-1185">Reference proteome</keyword>
<dbReference type="Gene3D" id="3.40.50.1460">
    <property type="match status" value="1"/>
</dbReference>
<organism evidence="3 4">
    <name type="scientific">Nonomuraea soli</name>
    <dbReference type="NCBI Taxonomy" id="1032476"/>
    <lineage>
        <taxon>Bacteria</taxon>
        <taxon>Bacillati</taxon>
        <taxon>Actinomycetota</taxon>
        <taxon>Actinomycetes</taxon>
        <taxon>Streptosporangiales</taxon>
        <taxon>Streptosporangiaceae</taxon>
        <taxon>Nonomuraea</taxon>
    </lineage>
</organism>
<dbReference type="InterPro" id="IPR011600">
    <property type="entry name" value="Pept_C14_caspase"/>
</dbReference>
<evidence type="ECO:0000259" key="2">
    <source>
        <dbReference type="Pfam" id="PF13449"/>
    </source>
</evidence>
<feature type="domain" description="Peptidase C14 caspase" evidence="1">
    <location>
        <begin position="1"/>
        <end position="137"/>
    </location>
</feature>
<evidence type="ECO:0000313" key="4">
    <source>
        <dbReference type="Proteomes" id="UP000530928"/>
    </source>
</evidence>
<comment type="caution">
    <text evidence="3">The sequence shown here is derived from an EMBL/GenBank/DDBJ whole genome shotgun (WGS) entry which is preliminary data.</text>
</comment>
<evidence type="ECO:0000313" key="3">
    <source>
        <dbReference type="EMBL" id="MBA2890408.1"/>
    </source>
</evidence>
<evidence type="ECO:0008006" key="5">
    <source>
        <dbReference type="Google" id="ProtNLM"/>
    </source>
</evidence>
<dbReference type="Proteomes" id="UP000530928">
    <property type="component" value="Unassembled WGS sequence"/>
</dbReference>
<dbReference type="Pfam" id="PF00656">
    <property type="entry name" value="Peptidase_C14"/>
    <property type="match status" value="1"/>
</dbReference>
<accession>A0A7W0HP20</accession>
<reference evidence="3 4" key="1">
    <citation type="submission" date="2020-07" db="EMBL/GenBank/DDBJ databases">
        <title>Genomic Encyclopedia of Type Strains, Phase IV (KMG-IV): sequencing the most valuable type-strain genomes for metagenomic binning, comparative biology and taxonomic classification.</title>
        <authorList>
            <person name="Goeker M."/>
        </authorList>
    </citation>
    <scope>NUCLEOTIDE SEQUENCE [LARGE SCALE GENOMIC DNA]</scope>
    <source>
        <strain evidence="3 4">DSM 45533</strain>
    </source>
</reference>
<sequence length="549" mass="59106">MKDLLDPVVRASELATDTLIVYYSGHGMLANTSLAFCLTLPDSETGRKHTAVPYDFLREVIADNQRARRRIIVLDCCYSGRAVQNMCPGPTLLDLASVEGAYVMTAAGKNAVAISPEGEECTAFTGALVQVMEHGVPGGGELLSLDEVLGSAYARLDAQRRPLPRWQDQGIGALPFIRNQALEGAQAPTPRPRSRDRRWIAAAATAVTTVAATTYFLWPQTSAEAAGPCSDRVTLLGYSDALDKARYQAGKTVSHLSALALTGKDRALALADNAPPRLLELSLGADGLSPEVVGSWELSRRGGGRYPGEPAGFDGEGLVVAAGSVLVASETLPSIQRFARDDHQALEALPVPERFLLGPEGSAVPDKTFESLAATTDGLSLFTGLEEPLGVDGSDRGRGRVRILRYRLKEGQYVPAEEYPYLTDGGHQLVELIALEPDRLLAMERSWTDGAGNSVKLYLVDLRGKPDVRRQASIRDLPLASYTGKRLLADLAECPGASAPSRQPQRNPLLDNIEGMALDQAEGVLYLISDDNGSDRQTTRLYKLRLDLT</sequence>
<proteinExistence type="predicted"/>
<dbReference type="GO" id="GO:0004197">
    <property type="term" value="F:cysteine-type endopeptidase activity"/>
    <property type="evidence" value="ECO:0007669"/>
    <property type="project" value="InterPro"/>
</dbReference>
<dbReference type="Pfam" id="PF13449">
    <property type="entry name" value="Phytase-like"/>
    <property type="match status" value="1"/>
</dbReference>
<name>A0A7W0HP20_9ACTN</name>
<gene>
    <name evidence="3" type="ORF">HNR30_001749</name>
</gene>
<dbReference type="AlphaFoldDB" id="A0A7W0HP20"/>
<evidence type="ECO:0000259" key="1">
    <source>
        <dbReference type="Pfam" id="PF00656"/>
    </source>
</evidence>
<dbReference type="NCBIfam" id="NF047832">
    <property type="entry name" value="caspase_w_EACC1"/>
    <property type="match status" value="1"/>
</dbReference>
<dbReference type="EMBL" id="JACDUR010000002">
    <property type="protein sequence ID" value="MBA2890408.1"/>
    <property type="molecule type" value="Genomic_DNA"/>
</dbReference>
<protein>
    <recommendedName>
        <fullName evidence="5">Caspase family protein</fullName>
    </recommendedName>
</protein>
<dbReference type="GO" id="GO:0006508">
    <property type="term" value="P:proteolysis"/>
    <property type="evidence" value="ECO:0007669"/>
    <property type="project" value="InterPro"/>
</dbReference>